<keyword evidence="4" id="KW-0297">G-protein coupled receptor</keyword>
<dbReference type="PRINTS" id="PR00237">
    <property type="entry name" value="GPCRRHODOPSN"/>
</dbReference>
<keyword evidence="5 9" id="KW-0472">Membrane</keyword>
<feature type="transmembrane region" description="Helical" evidence="9">
    <location>
        <begin position="93"/>
        <end position="123"/>
    </location>
</feature>
<evidence type="ECO:0000256" key="1">
    <source>
        <dbReference type="ARBA" id="ARBA00004370"/>
    </source>
</evidence>
<keyword evidence="6" id="KW-0675">Receptor</keyword>
<dbReference type="PANTHER" id="PTHR10489:SF946">
    <property type="entry name" value="LEUKOTRIENE B4 RECEPTOR 1-LIKE"/>
    <property type="match status" value="1"/>
</dbReference>
<dbReference type="GO" id="GO:0019722">
    <property type="term" value="P:calcium-mediated signaling"/>
    <property type="evidence" value="ECO:0007669"/>
    <property type="project" value="TreeGrafter"/>
</dbReference>
<feature type="transmembrane region" description="Helical" evidence="9">
    <location>
        <begin position="33"/>
        <end position="55"/>
    </location>
</feature>
<reference evidence="11" key="1">
    <citation type="submission" date="2025-08" db="UniProtKB">
        <authorList>
            <consortium name="Ensembl"/>
        </authorList>
    </citation>
    <scope>IDENTIFICATION</scope>
</reference>
<keyword evidence="7" id="KW-0807">Transducer</keyword>
<keyword evidence="3 9" id="KW-1133">Transmembrane helix</keyword>
<keyword evidence="2 9" id="KW-0812">Transmembrane</keyword>
<evidence type="ECO:0000313" key="12">
    <source>
        <dbReference type="Proteomes" id="UP000261560"/>
    </source>
</evidence>
<proteinExistence type="predicted"/>
<feature type="region of interest" description="Disordered" evidence="8">
    <location>
        <begin position="1"/>
        <end position="21"/>
    </location>
</feature>
<dbReference type="GO" id="GO:0016493">
    <property type="term" value="F:C-C chemokine receptor activity"/>
    <property type="evidence" value="ECO:0007669"/>
    <property type="project" value="TreeGrafter"/>
</dbReference>
<evidence type="ECO:0000256" key="2">
    <source>
        <dbReference type="ARBA" id="ARBA00022692"/>
    </source>
</evidence>
<dbReference type="CDD" id="cd00637">
    <property type="entry name" value="7tm_classA_rhodopsin-like"/>
    <property type="match status" value="1"/>
</dbReference>
<evidence type="ECO:0000256" key="9">
    <source>
        <dbReference type="SAM" id="Phobius"/>
    </source>
</evidence>
<dbReference type="STRING" id="30732.ENSOMEP00000004050"/>
<dbReference type="GeneTree" id="ENSGT00950000182966"/>
<dbReference type="AlphaFoldDB" id="A0A3B3BF05"/>
<dbReference type="GO" id="GO:0019957">
    <property type="term" value="F:C-C chemokine binding"/>
    <property type="evidence" value="ECO:0007669"/>
    <property type="project" value="TreeGrafter"/>
</dbReference>
<dbReference type="GO" id="GO:0007204">
    <property type="term" value="P:positive regulation of cytosolic calcium ion concentration"/>
    <property type="evidence" value="ECO:0007669"/>
    <property type="project" value="TreeGrafter"/>
</dbReference>
<dbReference type="InterPro" id="IPR050119">
    <property type="entry name" value="CCR1-9-like"/>
</dbReference>
<evidence type="ECO:0000256" key="4">
    <source>
        <dbReference type="ARBA" id="ARBA00023040"/>
    </source>
</evidence>
<feature type="transmembrane region" description="Helical" evidence="9">
    <location>
        <begin position="67"/>
        <end position="87"/>
    </location>
</feature>
<evidence type="ECO:0000256" key="7">
    <source>
        <dbReference type="ARBA" id="ARBA00023224"/>
    </source>
</evidence>
<dbReference type="Pfam" id="PF00001">
    <property type="entry name" value="7tm_1"/>
    <property type="match status" value="1"/>
</dbReference>
<feature type="compositionally biased region" description="Polar residues" evidence="8">
    <location>
        <begin position="1"/>
        <end position="17"/>
    </location>
</feature>
<dbReference type="GO" id="GO:0006955">
    <property type="term" value="P:immune response"/>
    <property type="evidence" value="ECO:0007669"/>
    <property type="project" value="TreeGrafter"/>
</dbReference>
<organism evidence="11 12">
    <name type="scientific">Oryzias melastigma</name>
    <name type="common">Marine medaka</name>
    <dbReference type="NCBI Taxonomy" id="30732"/>
    <lineage>
        <taxon>Eukaryota</taxon>
        <taxon>Metazoa</taxon>
        <taxon>Chordata</taxon>
        <taxon>Craniata</taxon>
        <taxon>Vertebrata</taxon>
        <taxon>Euteleostomi</taxon>
        <taxon>Actinopterygii</taxon>
        <taxon>Neopterygii</taxon>
        <taxon>Teleostei</taxon>
        <taxon>Neoteleostei</taxon>
        <taxon>Acanthomorphata</taxon>
        <taxon>Ovalentaria</taxon>
        <taxon>Atherinomorphae</taxon>
        <taxon>Beloniformes</taxon>
        <taxon>Adrianichthyidae</taxon>
        <taxon>Oryziinae</taxon>
        <taxon>Oryzias</taxon>
    </lineage>
</organism>
<sequence length="270" mass="29727">METSTSTAFPSNTSSSGHLPAPPSMNPRDLTCAVILSLGFLLGFFGNIAVIIFRPKIQRLSPVTQSLMLNMAVSDLLCVLTVPFGIYDVLFNWTIGLLACKLLTFVLFLCLYGSLMSVTLLSVQRYLVVVKQRNTLNHFGTKRLLVLLWITSFMASIPVCLKTLPIPFPSSPLSAFISSLNLSSSPSFPPFFLELQHPNFKLPGAVYIIHAIMDAMCCRQHVFGGNQDSRATCRESNSRGERVAGDELRIRDDKPSVFPVNLTFFASVNG</sequence>
<feature type="transmembrane region" description="Helical" evidence="9">
    <location>
        <begin position="144"/>
        <end position="164"/>
    </location>
</feature>
<dbReference type="SUPFAM" id="SSF81321">
    <property type="entry name" value="Family A G protein-coupled receptor-like"/>
    <property type="match status" value="1"/>
</dbReference>
<dbReference type="PANTHER" id="PTHR10489">
    <property type="entry name" value="CELL ADHESION MOLECULE"/>
    <property type="match status" value="1"/>
</dbReference>
<dbReference type="InterPro" id="IPR017452">
    <property type="entry name" value="GPCR_Rhodpsn_7TM"/>
</dbReference>
<evidence type="ECO:0000256" key="3">
    <source>
        <dbReference type="ARBA" id="ARBA00022989"/>
    </source>
</evidence>
<evidence type="ECO:0000256" key="5">
    <source>
        <dbReference type="ARBA" id="ARBA00023136"/>
    </source>
</evidence>
<evidence type="ECO:0000313" key="11">
    <source>
        <dbReference type="Ensembl" id="ENSOMEP00000004050.1"/>
    </source>
</evidence>
<feature type="domain" description="G-protein coupled receptors family 1 profile" evidence="10">
    <location>
        <begin position="46"/>
        <end position="158"/>
    </location>
</feature>
<reference evidence="11" key="2">
    <citation type="submission" date="2025-09" db="UniProtKB">
        <authorList>
            <consortium name="Ensembl"/>
        </authorList>
    </citation>
    <scope>IDENTIFICATION</scope>
</reference>
<accession>A0A3B3BF05</accession>
<dbReference type="GO" id="GO:0060326">
    <property type="term" value="P:cell chemotaxis"/>
    <property type="evidence" value="ECO:0007669"/>
    <property type="project" value="TreeGrafter"/>
</dbReference>
<dbReference type="Proteomes" id="UP000261560">
    <property type="component" value="Unplaced"/>
</dbReference>
<dbReference type="PaxDb" id="30732-ENSOMEP00000004050"/>
<dbReference type="InterPro" id="IPR000276">
    <property type="entry name" value="GPCR_Rhodpsn"/>
</dbReference>
<evidence type="ECO:0000256" key="6">
    <source>
        <dbReference type="ARBA" id="ARBA00023170"/>
    </source>
</evidence>
<dbReference type="GO" id="GO:0009897">
    <property type="term" value="C:external side of plasma membrane"/>
    <property type="evidence" value="ECO:0007669"/>
    <property type="project" value="TreeGrafter"/>
</dbReference>
<dbReference type="Gene3D" id="1.20.1070.10">
    <property type="entry name" value="Rhodopsin 7-helix transmembrane proteins"/>
    <property type="match status" value="1"/>
</dbReference>
<dbReference type="Ensembl" id="ENSOMET00000009797.1">
    <property type="protein sequence ID" value="ENSOMEP00000004050.1"/>
    <property type="gene ID" value="ENSOMEG00000004992.1"/>
</dbReference>
<keyword evidence="12" id="KW-1185">Reference proteome</keyword>
<evidence type="ECO:0000259" key="10">
    <source>
        <dbReference type="PROSITE" id="PS50262"/>
    </source>
</evidence>
<comment type="subcellular location">
    <subcellularLocation>
        <location evidence="1">Membrane</location>
    </subcellularLocation>
</comment>
<dbReference type="PROSITE" id="PS50262">
    <property type="entry name" value="G_PROTEIN_RECEP_F1_2"/>
    <property type="match status" value="1"/>
</dbReference>
<name>A0A3B3BF05_ORYME</name>
<evidence type="ECO:0000256" key="8">
    <source>
        <dbReference type="SAM" id="MobiDB-lite"/>
    </source>
</evidence>
<protein>
    <recommendedName>
        <fullName evidence="10">G-protein coupled receptors family 1 profile domain-containing protein</fullName>
    </recommendedName>
</protein>